<keyword evidence="3" id="KW-1185">Reference proteome</keyword>
<dbReference type="Proteomes" id="UP000278440">
    <property type="component" value="Unassembled WGS sequence"/>
</dbReference>
<name>A0A495Y069_9MICO</name>
<evidence type="ECO:0000313" key="3">
    <source>
        <dbReference type="Proteomes" id="UP000278440"/>
    </source>
</evidence>
<organism evidence="2 3">
    <name type="scientific">Terracoccus luteus</name>
    <dbReference type="NCBI Taxonomy" id="53356"/>
    <lineage>
        <taxon>Bacteria</taxon>
        <taxon>Bacillati</taxon>
        <taxon>Actinomycetota</taxon>
        <taxon>Actinomycetes</taxon>
        <taxon>Micrococcales</taxon>
        <taxon>Intrasporangiaceae</taxon>
        <taxon>Terracoccus</taxon>
    </lineage>
</organism>
<dbReference type="EMBL" id="JACHVT010000001">
    <property type="protein sequence ID" value="MBB2985364.1"/>
    <property type="molecule type" value="Genomic_DNA"/>
</dbReference>
<accession>A0A495Y069</accession>
<dbReference type="Proteomes" id="UP000590811">
    <property type="component" value="Unassembled WGS sequence"/>
</dbReference>
<dbReference type="AlphaFoldDB" id="A0A495Y069"/>
<evidence type="ECO:0000313" key="4">
    <source>
        <dbReference type="Proteomes" id="UP000590811"/>
    </source>
</evidence>
<dbReference type="RefSeq" id="WP_121031215.1">
    <property type="nucleotide sequence ID" value="NZ_JACHVT010000001.1"/>
</dbReference>
<protein>
    <submittedName>
        <fullName evidence="2">Uncharacterized protein</fullName>
    </submittedName>
</protein>
<gene>
    <name evidence="2" type="ORF">DFJ68_0799</name>
    <name evidence="1" type="ORF">FHW14_000504</name>
</gene>
<evidence type="ECO:0000313" key="2">
    <source>
        <dbReference type="EMBL" id="RKT77378.1"/>
    </source>
</evidence>
<reference evidence="2 3" key="1">
    <citation type="submission" date="2018-10" db="EMBL/GenBank/DDBJ databases">
        <title>Sequencing the genomes of 1000 actinobacteria strains.</title>
        <authorList>
            <person name="Klenk H.-P."/>
        </authorList>
    </citation>
    <scope>NUCLEOTIDE SEQUENCE [LARGE SCALE GENOMIC DNA]</scope>
    <source>
        <strain evidence="2 3">DSM 44267</strain>
    </source>
</reference>
<evidence type="ECO:0000313" key="1">
    <source>
        <dbReference type="EMBL" id="MBB2985364.1"/>
    </source>
</evidence>
<dbReference type="Gene3D" id="3.40.50.300">
    <property type="entry name" value="P-loop containing nucleotide triphosphate hydrolases"/>
    <property type="match status" value="1"/>
</dbReference>
<reference evidence="1 4" key="2">
    <citation type="submission" date="2020-08" db="EMBL/GenBank/DDBJ databases">
        <title>Genomic Encyclopedia of Type Strains, Phase IV (KMG-V): Genome sequencing to study the core and pangenomes of soil and plant-associated prokaryotes.</title>
        <authorList>
            <person name="Whitman W."/>
        </authorList>
    </citation>
    <scope>NUCLEOTIDE SEQUENCE [LARGE SCALE GENOMIC DNA]</scope>
    <source>
        <strain evidence="1 4">B3ACCR2</strain>
    </source>
</reference>
<dbReference type="InterPro" id="IPR027417">
    <property type="entry name" value="P-loop_NTPase"/>
</dbReference>
<comment type="caution">
    <text evidence="2">The sequence shown here is derived from an EMBL/GenBank/DDBJ whole genome shotgun (WGS) entry which is preliminary data.</text>
</comment>
<dbReference type="OrthoDB" id="4869975at2"/>
<dbReference type="EMBL" id="RBXT01000001">
    <property type="protein sequence ID" value="RKT77378.1"/>
    <property type="molecule type" value="Genomic_DNA"/>
</dbReference>
<proteinExistence type="predicted"/>
<sequence>MSDDVPDTSRPTADAGERGRVFVVSGRDPESRLAVGRALAGRLSSAVLVDVTLLADMVVGGGVPATGLEQLRRRLLTWSAAIAVAETYVLEGFDAVVVDDLGGDRLEEFLDLVAPEPAHVVRLDHGGPDWGLRVDVASDPRDTADQVLARLDESLVVTDTDAAT</sequence>